<dbReference type="GO" id="GO:0003824">
    <property type="term" value="F:catalytic activity"/>
    <property type="evidence" value="ECO:0007669"/>
    <property type="project" value="InterPro"/>
</dbReference>
<keyword evidence="3" id="KW-1185">Reference proteome</keyword>
<gene>
    <name evidence="2" type="ORF">CYCCA115_LOCUS3131</name>
</gene>
<feature type="domain" description="CMP/dCMP-type deaminase" evidence="1">
    <location>
        <begin position="39"/>
        <end position="127"/>
    </location>
</feature>
<proteinExistence type="predicted"/>
<dbReference type="SUPFAM" id="SSF53927">
    <property type="entry name" value="Cytidine deaminase-like"/>
    <property type="match status" value="1"/>
</dbReference>
<organism evidence="2 3">
    <name type="scientific">Cylindrotheca closterium</name>
    <dbReference type="NCBI Taxonomy" id="2856"/>
    <lineage>
        <taxon>Eukaryota</taxon>
        <taxon>Sar</taxon>
        <taxon>Stramenopiles</taxon>
        <taxon>Ochrophyta</taxon>
        <taxon>Bacillariophyta</taxon>
        <taxon>Bacillariophyceae</taxon>
        <taxon>Bacillariophycidae</taxon>
        <taxon>Bacillariales</taxon>
        <taxon>Bacillariaceae</taxon>
        <taxon>Cylindrotheca</taxon>
    </lineage>
</organism>
<dbReference type="InterPro" id="IPR016193">
    <property type="entry name" value="Cytidine_deaminase-like"/>
</dbReference>
<dbReference type="EMBL" id="CAKOGP040000236">
    <property type="protein sequence ID" value="CAJ1933037.1"/>
    <property type="molecule type" value="Genomic_DNA"/>
</dbReference>
<accession>A0AAD2FD97</accession>
<evidence type="ECO:0000313" key="2">
    <source>
        <dbReference type="EMBL" id="CAJ1933037.1"/>
    </source>
</evidence>
<evidence type="ECO:0000259" key="1">
    <source>
        <dbReference type="Pfam" id="PF00383"/>
    </source>
</evidence>
<sequence length="216" mass="24150">MSDDKVVIDEPNQKAVLTPTADEIRQMYKVIEDEVLPKTRKGVKEGNKVFGAAILSPELQCKFCETNAETDCPIFHGEVHCIYQWSKATPPAERGPMAQSSIFLSTHEPCCMCISSILWAGFPVVYYFFPYSVTSAQGIPHDIKTMHELWGVTTYRKQNAYLSTACLMDLVAALPDGADKTELVATQDRLLKAYDEMANYYHTEKANNPENSLVLG</sequence>
<dbReference type="AlphaFoldDB" id="A0AAD2FD97"/>
<name>A0AAD2FD97_9STRA</name>
<dbReference type="Pfam" id="PF00383">
    <property type="entry name" value="dCMP_cyt_deam_1"/>
    <property type="match status" value="1"/>
</dbReference>
<comment type="caution">
    <text evidence="2">The sequence shown here is derived from an EMBL/GenBank/DDBJ whole genome shotgun (WGS) entry which is preliminary data.</text>
</comment>
<protein>
    <recommendedName>
        <fullName evidence="1">CMP/dCMP-type deaminase domain-containing protein</fullName>
    </recommendedName>
</protein>
<evidence type="ECO:0000313" key="3">
    <source>
        <dbReference type="Proteomes" id="UP001295423"/>
    </source>
</evidence>
<reference evidence="2" key="1">
    <citation type="submission" date="2023-08" db="EMBL/GenBank/DDBJ databases">
        <authorList>
            <person name="Audoor S."/>
            <person name="Bilcke G."/>
        </authorList>
    </citation>
    <scope>NUCLEOTIDE SEQUENCE</scope>
</reference>
<dbReference type="Gene3D" id="3.40.140.10">
    <property type="entry name" value="Cytidine Deaminase, domain 2"/>
    <property type="match status" value="1"/>
</dbReference>
<dbReference type="Proteomes" id="UP001295423">
    <property type="component" value="Unassembled WGS sequence"/>
</dbReference>
<dbReference type="InterPro" id="IPR002125">
    <property type="entry name" value="CMP_dCMP_dom"/>
</dbReference>